<name>A0A521BXB9_9BACT</name>
<dbReference type="GO" id="GO:0015562">
    <property type="term" value="F:efflux transmembrane transporter activity"/>
    <property type="evidence" value="ECO:0007669"/>
    <property type="project" value="TreeGrafter"/>
</dbReference>
<keyword evidence="3" id="KW-0732">Signal</keyword>
<sequence length="362" mass="40422">MNTLKFFLLPALMIAAVACSPEAPEETNGDEPVGKTVNVETKQLEPRTFQSKLRVVGNVETKNDIMISAEVTGRVVEQLVEEGAVVEEGDVLLRIDDAKLQQEKARLEALTQQARENYERLKTIFEEDSIGSEIEYLNAKYNYQQTKSSLESIKVDLENTRIKAPFDGTVERFMLEVGEMASPGMQVLRLIGTDTYIVSAGVPARYAEEVTEGDDVDIWFDTQADDSLKGTITFAGKSIDPQNRTFRIEVLLPPNSRNYKVDMIANMSLNTLSEDNVLIVSEEFIYKQDNEFVTYVKAENDEGQPVAERRTVTLGPSFRSDVIIRDGLQAGEELITIGSAFLNDGMRLNIVESRDKSLASNK</sequence>
<accession>A0A521BXB9</accession>
<dbReference type="PANTHER" id="PTHR30469">
    <property type="entry name" value="MULTIDRUG RESISTANCE PROTEIN MDTA"/>
    <property type="match status" value="1"/>
</dbReference>
<dbReference type="Gene3D" id="1.10.287.470">
    <property type="entry name" value="Helix hairpin bin"/>
    <property type="match status" value="1"/>
</dbReference>
<dbReference type="InterPro" id="IPR058792">
    <property type="entry name" value="Beta-barrel_RND_2"/>
</dbReference>
<dbReference type="Gene3D" id="2.40.30.170">
    <property type="match status" value="1"/>
</dbReference>
<dbReference type="RefSeq" id="WP_142453598.1">
    <property type="nucleotide sequence ID" value="NZ_FXTP01000003.1"/>
</dbReference>
<proteinExistence type="inferred from homology"/>
<keyword evidence="7" id="KW-1185">Reference proteome</keyword>
<dbReference type="Proteomes" id="UP000317557">
    <property type="component" value="Unassembled WGS sequence"/>
</dbReference>
<evidence type="ECO:0000259" key="5">
    <source>
        <dbReference type="Pfam" id="PF25954"/>
    </source>
</evidence>
<evidence type="ECO:0000313" key="7">
    <source>
        <dbReference type="Proteomes" id="UP000317557"/>
    </source>
</evidence>
<dbReference type="OrthoDB" id="9806939at2"/>
<reference evidence="6 7" key="1">
    <citation type="submission" date="2017-05" db="EMBL/GenBank/DDBJ databases">
        <authorList>
            <person name="Varghese N."/>
            <person name="Submissions S."/>
        </authorList>
    </citation>
    <scope>NUCLEOTIDE SEQUENCE [LARGE SCALE GENOMIC DNA]</scope>
    <source>
        <strain evidence="6 7">DSM 21985</strain>
    </source>
</reference>
<evidence type="ECO:0000256" key="2">
    <source>
        <dbReference type="SAM" id="Coils"/>
    </source>
</evidence>
<gene>
    <name evidence="6" type="ORF">SAMN06265219_103182</name>
</gene>
<dbReference type="Gene3D" id="2.40.50.100">
    <property type="match status" value="1"/>
</dbReference>
<dbReference type="InterPro" id="IPR058625">
    <property type="entry name" value="MdtA-like_BSH"/>
</dbReference>
<dbReference type="Gene3D" id="2.40.420.20">
    <property type="match status" value="1"/>
</dbReference>
<dbReference type="InterPro" id="IPR006143">
    <property type="entry name" value="RND_pump_MFP"/>
</dbReference>
<dbReference type="Pfam" id="PF25917">
    <property type="entry name" value="BSH_RND"/>
    <property type="match status" value="1"/>
</dbReference>
<feature type="domain" description="Multidrug resistance protein MdtA-like barrel-sandwich hybrid" evidence="4">
    <location>
        <begin position="65"/>
        <end position="186"/>
    </location>
</feature>
<comment type="similarity">
    <text evidence="1">Belongs to the membrane fusion protein (MFP) (TC 8.A.1) family.</text>
</comment>
<evidence type="ECO:0000259" key="4">
    <source>
        <dbReference type="Pfam" id="PF25917"/>
    </source>
</evidence>
<dbReference type="SUPFAM" id="SSF111369">
    <property type="entry name" value="HlyD-like secretion proteins"/>
    <property type="match status" value="1"/>
</dbReference>
<evidence type="ECO:0000313" key="6">
    <source>
        <dbReference type="EMBL" id="SMO51675.1"/>
    </source>
</evidence>
<dbReference type="PROSITE" id="PS51257">
    <property type="entry name" value="PROKAR_LIPOPROTEIN"/>
    <property type="match status" value="1"/>
</dbReference>
<feature type="signal peptide" evidence="3">
    <location>
        <begin position="1"/>
        <end position="23"/>
    </location>
</feature>
<dbReference type="PANTHER" id="PTHR30469:SF15">
    <property type="entry name" value="HLYD FAMILY OF SECRETION PROTEINS"/>
    <property type="match status" value="1"/>
</dbReference>
<evidence type="ECO:0000256" key="1">
    <source>
        <dbReference type="ARBA" id="ARBA00009477"/>
    </source>
</evidence>
<protein>
    <submittedName>
        <fullName evidence="6">RND family efflux transporter, MFP subunit</fullName>
    </submittedName>
</protein>
<dbReference type="EMBL" id="FXTP01000003">
    <property type="protein sequence ID" value="SMO51675.1"/>
    <property type="molecule type" value="Genomic_DNA"/>
</dbReference>
<keyword evidence="2" id="KW-0175">Coiled coil</keyword>
<dbReference type="Pfam" id="PF25954">
    <property type="entry name" value="Beta-barrel_RND_2"/>
    <property type="match status" value="1"/>
</dbReference>
<feature type="domain" description="CusB-like beta-barrel" evidence="5">
    <location>
        <begin position="198"/>
        <end position="271"/>
    </location>
</feature>
<organism evidence="6 7">
    <name type="scientific">Gracilimonas mengyeensis</name>
    <dbReference type="NCBI Taxonomy" id="1302730"/>
    <lineage>
        <taxon>Bacteria</taxon>
        <taxon>Pseudomonadati</taxon>
        <taxon>Balneolota</taxon>
        <taxon>Balneolia</taxon>
        <taxon>Balneolales</taxon>
        <taxon>Balneolaceae</taxon>
        <taxon>Gracilimonas</taxon>
    </lineage>
</organism>
<dbReference type="GO" id="GO:1990281">
    <property type="term" value="C:efflux pump complex"/>
    <property type="evidence" value="ECO:0007669"/>
    <property type="project" value="TreeGrafter"/>
</dbReference>
<evidence type="ECO:0000256" key="3">
    <source>
        <dbReference type="SAM" id="SignalP"/>
    </source>
</evidence>
<feature type="coiled-coil region" evidence="2">
    <location>
        <begin position="93"/>
        <end position="124"/>
    </location>
</feature>
<feature type="chain" id="PRO_5021730597" evidence="3">
    <location>
        <begin position="24"/>
        <end position="362"/>
    </location>
</feature>
<dbReference type="NCBIfam" id="TIGR01730">
    <property type="entry name" value="RND_mfp"/>
    <property type="match status" value="1"/>
</dbReference>
<dbReference type="AlphaFoldDB" id="A0A521BXB9"/>